<dbReference type="Proteomes" id="UP001181622">
    <property type="component" value="Unassembled WGS sequence"/>
</dbReference>
<dbReference type="EMBL" id="JADBEO010000003">
    <property type="protein sequence ID" value="MDR4305452.1"/>
    <property type="molecule type" value="Genomic_DNA"/>
</dbReference>
<proteinExistence type="predicted"/>
<dbReference type="InterPro" id="IPR024442">
    <property type="entry name" value="Transposase_Zn_ribbon"/>
</dbReference>
<gene>
    <name evidence="2" type="ORF">IHQ68_02290</name>
</gene>
<protein>
    <submittedName>
        <fullName evidence="2">IS1595 family transposase</fullName>
    </submittedName>
</protein>
<comment type="caution">
    <text evidence="2">The sequence shown here is derived from an EMBL/GenBank/DDBJ whole genome shotgun (WGS) entry which is preliminary data.</text>
</comment>
<dbReference type="InterPro" id="IPR024445">
    <property type="entry name" value="Tnp_ISXO2-like"/>
</dbReference>
<dbReference type="RefSeq" id="WP_309388504.1">
    <property type="nucleotide sequence ID" value="NZ_JADBEO010000003.1"/>
</dbReference>
<dbReference type="Pfam" id="PF12762">
    <property type="entry name" value="DDE_Tnp_IS1595"/>
    <property type="match status" value="1"/>
</dbReference>
<keyword evidence="3" id="KW-1185">Reference proteome</keyword>
<accession>A0ABU1DBG9</accession>
<dbReference type="InterPro" id="IPR053164">
    <property type="entry name" value="IS1016-like_transposase"/>
</dbReference>
<dbReference type="PANTHER" id="PTHR47163:SF2">
    <property type="entry name" value="SI:DKEY-17M8.2"/>
    <property type="match status" value="1"/>
</dbReference>
<reference evidence="2" key="1">
    <citation type="submission" date="2020-10" db="EMBL/GenBank/DDBJ databases">
        <authorList>
            <person name="Abbas A."/>
            <person name="Razzaq R."/>
            <person name="Waqas M."/>
            <person name="Abbas N."/>
            <person name="Nielsen T.K."/>
            <person name="Hansen L.H."/>
            <person name="Hussain S."/>
            <person name="Shahid M."/>
        </authorList>
    </citation>
    <scope>NUCLEOTIDE SEQUENCE</scope>
    <source>
        <strain evidence="2">S14</strain>
    </source>
</reference>
<dbReference type="SMART" id="SM01126">
    <property type="entry name" value="DDE_Tnp_IS1595"/>
    <property type="match status" value="1"/>
</dbReference>
<evidence type="ECO:0000313" key="2">
    <source>
        <dbReference type="EMBL" id="MDR4305452.1"/>
    </source>
</evidence>
<sequence length="312" mass="35075">MSVLSQPQFHDEAAAFEWLENTIWNGKPICPHCGCMGRISKIKPNAAARVRMGLHRCGDCKKQFTVKVGTVFEHARMPLHKMLQAVHLMCSSKKGISAHQLHRILEVQYKTAWFLAHRIREAMRAGDLAPLGGGGGVVEVDETFIGRLEGQPKRYGHGVSSYKNTVFALVERGGSTRMFHTEGTTKGELQAIIRATVAREAVIMSDEGRWYLGLDKDFAQHHVINHSRKEYARGPITTNTVEGSFSIFKRGMKGVYQHCAEKHLHRYLAEFEFRYNARVALGVNDQMRTQRAAAGIVGKRLTYRRTDNDAVA</sequence>
<dbReference type="PANTHER" id="PTHR47163">
    <property type="entry name" value="DDE_TNP_IS1595 DOMAIN-CONTAINING PROTEIN"/>
    <property type="match status" value="1"/>
</dbReference>
<feature type="domain" description="ISXO2-like transposase" evidence="1">
    <location>
        <begin position="130"/>
        <end position="276"/>
    </location>
</feature>
<dbReference type="NCBIfam" id="NF033547">
    <property type="entry name" value="transpos_IS1595"/>
    <property type="match status" value="1"/>
</dbReference>
<evidence type="ECO:0000259" key="1">
    <source>
        <dbReference type="SMART" id="SM01126"/>
    </source>
</evidence>
<organism evidence="2 3">
    <name type="scientific">Chelatococcus sambhunathii</name>
    <dbReference type="NCBI Taxonomy" id="363953"/>
    <lineage>
        <taxon>Bacteria</taxon>
        <taxon>Pseudomonadati</taxon>
        <taxon>Pseudomonadota</taxon>
        <taxon>Alphaproteobacteria</taxon>
        <taxon>Hyphomicrobiales</taxon>
        <taxon>Chelatococcaceae</taxon>
        <taxon>Chelatococcus</taxon>
    </lineage>
</organism>
<evidence type="ECO:0000313" key="3">
    <source>
        <dbReference type="Proteomes" id="UP001181622"/>
    </source>
</evidence>
<dbReference type="Pfam" id="PF12760">
    <property type="entry name" value="Zn_ribbon_IS1595"/>
    <property type="match status" value="1"/>
</dbReference>
<name>A0ABU1DBG9_9HYPH</name>